<evidence type="ECO:0000256" key="1">
    <source>
        <dbReference type="SAM" id="Coils"/>
    </source>
</evidence>
<dbReference type="RefSeq" id="WP_005389568.1">
    <property type="nucleotide sequence ID" value="NZ_CP066007.1"/>
</dbReference>
<feature type="region of interest" description="Disordered" evidence="2">
    <location>
        <begin position="215"/>
        <end position="237"/>
    </location>
</feature>
<dbReference type="EMBL" id="CP069534">
    <property type="protein sequence ID" value="QRP69778.1"/>
    <property type="molecule type" value="Genomic_DNA"/>
</dbReference>
<evidence type="ECO:0000313" key="4">
    <source>
        <dbReference type="EMBL" id="QRP69778.1"/>
    </source>
</evidence>
<evidence type="ECO:0000313" key="5">
    <source>
        <dbReference type="Proteomes" id="UP000596145"/>
    </source>
</evidence>
<feature type="compositionally biased region" description="Low complexity" evidence="2">
    <location>
        <begin position="223"/>
        <end position="237"/>
    </location>
</feature>
<dbReference type="GeneID" id="92760376"/>
<evidence type="ECO:0000256" key="2">
    <source>
        <dbReference type="SAM" id="MobiDB-lite"/>
    </source>
</evidence>
<dbReference type="OrthoDB" id="3291843at2"/>
<organism evidence="3 5">
    <name type="scientific">Corynebacterium glucuronolyticum</name>
    <dbReference type="NCBI Taxonomy" id="39791"/>
    <lineage>
        <taxon>Bacteria</taxon>
        <taxon>Bacillati</taxon>
        <taxon>Actinomycetota</taxon>
        <taxon>Actinomycetes</taxon>
        <taxon>Mycobacteriales</taxon>
        <taxon>Corynebacteriaceae</taxon>
        <taxon>Corynebacterium</taxon>
    </lineage>
</organism>
<dbReference type="AlphaFoldDB" id="A0A7T4EDN5"/>
<dbReference type="Gene3D" id="1.20.5.2950">
    <property type="match status" value="1"/>
</dbReference>
<proteinExistence type="predicted"/>
<accession>A0A7T4EDN5</accession>
<reference evidence="3 5" key="1">
    <citation type="submission" date="2020-12" db="EMBL/GenBank/DDBJ databases">
        <title>FDA dAtabase for Regulatory Grade micrObial Sequences (FDA-ARGOS): Supporting development and validation of Infectious Disease Dx tests.</title>
        <authorList>
            <person name="Sproer C."/>
            <person name="Gronow S."/>
            <person name="Severitt S."/>
            <person name="Schroder I."/>
            <person name="Tallon L."/>
            <person name="Sadzewicz L."/>
            <person name="Zhao X."/>
            <person name="Boylan J."/>
            <person name="Ott S."/>
            <person name="Bowen H."/>
            <person name="Vavikolanu K."/>
            <person name="Mehta A."/>
            <person name="Aluvathingal J."/>
            <person name="Nadendla S."/>
            <person name="Lowell S."/>
            <person name="Myers T."/>
            <person name="Yan Y."/>
            <person name="Sichtig H."/>
        </authorList>
    </citation>
    <scope>NUCLEOTIDE SEQUENCE [LARGE SCALE GENOMIC DNA]</scope>
    <source>
        <strain evidence="3 5">FDAARGOS_1053</strain>
        <strain evidence="4">FDAARGOS_1191</strain>
    </source>
</reference>
<dbReference type="Proteomes" id="UP000596145">
    <property type="component" value="Chromosome"/>
</dbReference>
<dbReference type="Proteomes" id="UP000617681">
    <property type="component" value="Chromosome"/>
</dbReference>
<sequence length="237" mass="26716">MFKVFDSLDKLVDTVDRAYGVPMTANCMVPRVEMQQWLDDLRDAIPHEMDEAQDVLDESDRIIHDAEEKAYQLETQSAAEADRILEEAKAEADRLVRDAEEKAKRTLDDAYQEADEVTERAQRDADSTISRAHQEADTLSTQAKEAYQRSVDDGLAEQARLVSEAEVVRVAKEEAHRVVDEAHTESNRLRRECDDFVDSKLADFEASLESTLRSVSRDRSALRRGAGASGASSRLDR</sequence>
<keyword evidence="1" id="KW-0175">Coiled coil</keyword>
<feature type="region of interest" description="Disordered" evidence="2">
    <location>
        <begin position="121"/>
        <end position="144"/>
    </location>
</feature>
<evidence type="ECO:0000313" key="3">
    <source>
        <dbReference type="EMBL" id="QQB45470.1"/>
    </source>
</evidence>
<feature type="compositionally biased region" description="Basic and acidic residues" evidence="2">
    <location>
        <begin position="121"/>
        <end position="136"/>
    </location>
</feature>
<gene>
    <name evidence="3" type="ORF">I6I10_08035</name>
    <name evidence="4" type="ORF">I6J21_08130</name>
</gene>
<dbReference type="EMBL" id="CP066007">
    <property type="protein sequence ID" value="QQB45470.1"/>
    <property type="molecule type" value="Genomic_DNA"/>
</dbReference>
<protein>
    <submittedName>
        <fullName evidence="3">DivIVA domain-containing protein</fullName>
    </submittedName>
</protein>
<feature type="coiled-coil region" evidence="1">
    <location>
        <begin position="49"/>
        <end position="120"/>
    </location>
</feature>
<name>A0A7T4EDN5_9CORY</name>